<dbReference type="EMBL" id="NCVQ01000001">
    <property type="protein sequence ID" value="PWZ52791.1"/>
    <property type="molecule type" value="Genomic_DNA"/>
</dbReference>
<accession>A0A8J8YL59</accession>
<dbReference type="PANTHER" id="PTHR48029:SF3">
    <property type="entry name" value="RNA-BINDING (RRM_RBD_RNP MOTIFS) FAMILY PROTEIN"/>
    <property type="match status" value="1"/>
</dbReference>
<evidence type="ECO:0000256" key="3">
    <source>
        <dbReference type="SAM" id="MobiDB-lite"/>
    </source>
</evidence>
<organism evidence="5">
    <name type="scientific">Zea mays</name>
    <name type="common">Maize</name>
    <dbReference type="NCBI Taxonomy" id="4577"/>
    <lineage>
        <taxon>Eukaryota</taxon>
        <taxon>Viridiplantae</taxon>
        <taxon>Streptophyta</taxon>
        <taxon>Embryophyta</taxon>
        <taxon>Tracheophyta</taxon>
        <taxon>Spermatophyta</taxon>
        <taxon>Magnoliopsida</taxon>
        <taxon>Liliopsida</taxon>
        <taxon>Poales</taxon>
        <taxon>Poaceae</taxon>
        <taxon>PACMAD clade</taxon>
        <taxon>Panicoideae</taxon>
        <taxon>Andropogonodae</taxon>
        <taxon>Andropogoneae</taxon>
        <taxon>Tripsacinae</taxon>
        <taxon>Zea</taxon>
    </lineage>
</organism>
<dbReference type="Proteomes" id="UP000251960">
    <property type="component" value="Chromosome 1"/>
</dbReference>
<comment type="caution">
    <text evidence="5">The sequence shown here is derived from an EMBL/GenBank/DDBJ whole genome shotgun (WGS) entry which is preliminary data.</text>
</comment>
<feature type="region of interest" description="Disordered" evidence="3">
    <location>
        <begin position="136"/>
        <end position="166"/>
    </location>
</feature>
<evidence type="ECO:0000313" key="5">
    <source>
        <dbReference type="EMBL" id="PWZ52791.1"/>
    </source>
</evidence>
<dbReference type="InterPro" id="IPR035979">
    <property type="entry name" value="RBD_domain_sf"/>
</dbReference>
<dbReference type="FunFam" id="3.30.70.330:FF:000789">
    <property type="entry name" value="RNA binding protein"/>
    <property type="match status" value="1"/>
</dbReference>
<keyword evidence="1 2" id="KW-0694">RNA-binding</keyword>
<dbReference type="InterPro" id="IPR000504">
    <property type="entry name" value="RRM_dom"/>
</dbReference>
<evidence type="ECO:0000256" key="1">
    <source>
        <dbReference type="ARBA" id="ARBA00022884"/>
    </source>
</evidence>
<feature type="domain" description="RRM" evidence="4">
    <location>
        <begin position="60"/>
        <end position="138"/>
    </location>
</feature>
<sequence>MAASAAAPALLRRLFCSSIPASSSVLRATFCSSAGFGSSSPSSIFGDATEVANVPPLTTPNLFVSGLSRLTTDEKLQGAFAPFGRLLEAKVVTDRVSGRSKGFGFVRYATIEEAERARQEMNAKFLDGWVIFVDPAKPRQPKPAPQQDTGSSHAGFTTNKTVGWCG</sequence>
<dbReference type="SMART" id="SM00360">
    <property type="entry name" value="RRM"/>
    <property type="match status" value="1"/>
</dbReference>
<dbReference type="SUPFAM" id="SSF54928">
    <property type="entry name" value="RNA-binding domain, RBD"/>
    <property type="match status" value="1"/>
</dbReference>
<name>A0A8J8YL59_MAIZE</name>
<proteinExistence type="predicted"/>
<evidence type="ECO:0000259" key="4">
    <source>
        <dbReference type="PROSITE" id="PS50102"/>
    </source>
</evidence>
<evidence type="ECO:0000256" key="2">
    <source>
        <dbReference type="PROSITE-ProRule" id="PRU00176"/>
    </source>
</evidence>
<dbReference type="Pfam" id="PF00076">
    <property type="entry name" value="RRM_1"/>
    <property type="match status" value="1"/>
</dbReference>
<dbReference type="PANTHER" id="PTHR48029">
    <property type="entry name" value="NUCLEOLAR PROTEIN 8"/>
    <property type="match status" value="1"/>
</dbReference>
<feature type="compositionally biased region" description="Polar residues" evidence="3">
    <location>
        <begin position="148"/>
        <end position="166"/>
    </location>
</feature>
<dbReference type="HOGENOM" id="CLU_012062_28_4_1"/>
<dbReference type="KEGG" id="zma:100283990"/>
<dbReference type="AlphaFoldDB" id="A0A8J8YL59"/>
<dbReference type="GO" id="GO:0003723">
    <property type="term" value="F:RNA binding"/>
    <property type="evidence" value="ECO:0007669"/>
    <property type="project" value="UniProtKB-UniRule"/>
</dbReference>
<dbReference type="SMR" id="A0A8J8YL59"/>
<protein>
    <submittedName>
        <fullName evidence="5">Glycine-rich RNA-binding protein 6, mitochondrial</fullName>
    </submittedName>
</protein>
<dbReference type="Gene3D" id="3.30.70.330">
    <property type="match status" value="1"/>
</dbReference>
<dbReference type="OMA" id="QGMNAKF"/>
<dbReference type="OrthoDB" id="439808at2759"/>
<dbReference type="PROSITE" id="PS50102">
    <property type="entry name" value="RRM"/>
    <property type="match status" value="1"/>
</dbReference>
<reference evidence="5" key="1">
    <citation type="journal article" date="2018" name="Nat. Genet.">
        <title>Extensive intraspecific gene order and gene structural variations between Mo17 and other maize genomes.</title>
        <authorList>
            <person name="Sun S."/>
            <person name="Zhou Y."/>
            <person name="Chen J."/>
            <person name="Shi J."/>
            <person name="Zhao H."/>
            <person name="Zhao H."/>
            <person name="Song W."/>
            <person name="Zhang M."/>
            <person name="Cui Y."/>
            <person name="Dong X."/>
            <person name="Liu H."/>
            <person name="Ma X."/>
            <person name="Jiao Y."/>
            <person name="Wang B."/>
            <person name="Wei X."/>
            <person name="Stein J.C."/>
            <person name="Glaubitz J.C."/>
            <person name="Lu F."/>
            <person name="Yu G."/>
            <person name="Liang C."/>
            <person name="Fengler K."/>
            <person name="Li B."/>
            <person name="Rafalski A."/>
            <person name="Schnable P.S."/>
            <person name="Ware D.H."/>
            <person name="Buckler E.S."/>
            <person name="Lai J."/>
        </authorList>
    </citation>
    <scope>NUCLEOTIDE SEQUENCE [LARGE SCALE GENOMIC DNA]</scope>
    <source>
        <tissue evidence="5">Seedling</tissue>
    </source>
</reference>
<gene>
    <name evidence="5" type="primary">RBG6</name>
    <name evidence="5" type="ORF">Zm00014a_030336</name>
</gene>
<dbReference type="InterPro" id="IPR012677">
    <property type="entry name" value="Nucleotide-bd_a/b_plait_sf"/>
</dbReference>